<dbReference type="PANTHER" id="PTHR43752:SF2">
    <property type="entry name" value="BNR_ASP-BOX REPEAT FAMILY PROTEIN"/>
    <property type="match status" value="1"/>
</dbReference>
<gene>
    <name evidence="3" type="ORF">SKC38_01435</name>
</gene>
<evidence type="ECO:0000313" key="4">
    <source>
        <dbReference type="Proteomes" id="UP001598114"/>
    </source>
</evidence>
<reference evidence="3 4" key="1">
    <citation type="submission" date="2024-03" db="EMBL/GenBank/DDBJ databases">
        <title>Aquirufa genome sequencing.</title>
        <authorList>
            <person name="Pitt A."/>
            <person name="Hahn M.W."/>
        </authorList>
    </citation>
    <scope>NUCLEOTIDE SEQUENCE [LARGE SCALE GENOMIC DNA]</scope>
    <source>
        <strain evidence="3 4">PLAD-142S6K</strain>
    </source>
</reference>
<dbReference type="SUPFAM" id="SSF50939">
    <property type="entry name" value="Sialidases"/>
    <property type="match status" value="1"/>
</dbReference>
<keyword evidence="4" id="KW-1185">Reference proteome</keyword>
<dbReference type="InterPro" id="IPR011040">
    <property type="entry name" value="Sialidase"/>
</dbReference>
<name>A0ABW6CYM1_9BACT</name>
<sequence>MKKLFYSCMFCMAFFVAHAQKIESASFIYESAPFPSCHASTLVETPQGIAAAWFGGTHEKHPDVAIWLSFYRQGRWSEPVEVANGIQGNGKRYPLWNPVLFQMPGKELILFYKDGPAPDEWWGMLKRSFDGGKTWSAAEQLPKDIYGPIKNKPELLADGTLICPSSSEDHDWRLHMEFTKDAGKTWTRTAALNDGVTTSAIQPSILKLPGGKLQLVCRSENDYVLQATSTDQGKSWSALKPTTLLNPNSGIDAVTLQDGRHILVYNNTKKGRSPLNVAISSDGQNWQDIAILENEPHGEFSYPAVIQSTDGKIHITYTWKRKKIKHVVMTL</sequence>
<dbReference type="InterPro" id="IPR036278">
    <property type="entry name" value="Sialidase_sf"/>
</dbReference>
<evidence type="ECO:0000259" key="2">
    <source>
        <dbReference type="Pfam" id="PF13088"/>
    </source>
</evidence>
<keyword evidence="1" id="KW-0732">Signal</keyword>
<dbReference type="Proteomes" id="UP001598114">
    <property type="component" value="Unassembled WGS sequence"/>
</dbReference>
<dbReference type="PANTHER" id="PTHR43752">
    <property type="entry name" value="BNR/ASP-BOX REPEAT FAMILY PROTEIN"/>
    <property type="match status" value="1"/>
</dbReference>
<evidence type="ECO:0000256" key="1">
    <source>
        <dbReference type="SAM" id="SignalP"/>
    </source>
</evidence>
<protein>
    <submittedName>
        <fullName evidence="3">Sialidase family protein</fullName>
    </submittedName>
</protein>
<feature type="chain" id="PRO_5046048153" evidence="1">
    <location>
        <begin position="20"/>
        <end position="331"/>
    </location>
</feature>
<dbReference type="Pfam" id="PF13088">
    <property type="entry name" value="BNR_2"/>
    <property type="match status" value="1"/>
</dbReference>
<evidence type="ECO:0000313" key="3">
    <source>
        <dbReference type="EMBL" id="MFD3274885.1"/>
    </source>
</evidence>
<dbReference type="RefSeq" id="WP_377974457.1">
    <property type="nucleotide sequence ID" value="NZ_JBBKYA010000001.1"/>
</dbReference>
<proteinExistence type="predicted"/>
<dbReference type="EMBL" id="JBBKYA010000001">
    <property type="protein sequence ID" value="MFD3274885.1"/>
    <property type="molecule type" value="Genomic_DNA"/>
</dbReference>
<accession>A0ABW6CYM1</accession>
<dbReference type="CDD" id="cd15482">
    <property type="entry name" value="Sialidase_non-viral"/>
    <property type="match status" value="1"/>
</dbReference>
<feature type="signal peptide" evidence="1">
    <location>
        <begin position="1"/>
        <end position="19"/>
    </location>
</feature>
<organism evidence="3 4">
    <name type="scientific">Aquirufa echingensis</name>
    <dbReference type="NCBI Taxonomy" id="3096516"/>
    <lineage>
        <taxon>Bacteria</taxon>
        <taxon>Pseudomonadati</taxon>
        <taxon>Bacteroidota</taxon>
        <taxon>Cytophagia</taxon>
        <taxon>Cytophagales</taxon>
        <taxon>Flectobacillaceae</taxon>
        <taxon>Aquirufa</taxon>
    </lineage>
</organism>
<dbReference type="Gene3D" id="2.120.10.10">
    <property type="match status" value="1"/>
</dbReference>
<feature type="domain" description="Sialidase" evidence="2">
    <location>
        <begin position="49"/>
        <end position="315"/>
    </location>
</feature>
<comment type="caution">
    <text evidence="3">The sequence shown here is derived from an EMBL/GenBank/DDBJ whole genome shotgun (WGS) entry which is preliminary data.</text>
</comment>